<dbReference type="Proteomes" id="UP000281549">
    <property type="component" value="Unassembled WGS sequence"/>
</dbReference>
<gene>
    <name evidence="1" type="ORF">ROZALSC1DRAFT_23270</name>
</gene>
<organism evidence="1 2">
    <name type="scientific">Rozella allomycis (strain CSF55)</name>
    <dbReference type="NCBI Taxonomy" id="988480"/>
    <lineage>
        <taxon>Eukaryota</taxon>
        <taxon>Fungi</taxon>
        <taxon>Fungi incertae sedis</taxon>
        <taxon>Cryptomycota</taxon>
        <taxon>Cryptomycota incertae sedis</taxon>
        <taxon>Rozella</taxon>
    </lineage>
</organism>
<sequence length="188" mass="21730">MYVELTEKFPGIVTPRPLMSLLRFASAFAKFYNSAVVSFDHLNESKFLIHQGLEKIATKEEENNLLDEMTTNLKIIYRRRWTKDALVARKISAPWFEQIDIDISASGLKETKNGAREIKPILTREINKLRNSRPNCLTGVEVKNVKCRKREVLECVNAVLKNSYIYVYSDDIGVHRKDVLKIEPKSKE</sequence>
<evidence type="ECO:0000313" key="2">
    <source>
        <dbReference type="Proteomes" id="UP000281549"/>
    </source>
</evidence>
<accession>A0A4P9YFZ2</accession>
<dbReference type="EMBL" id="ML005469">
    <property type="protein sequence ID" value="RKP18407.1"/>
    <property type="molecule type" value="Genomic_DNA"/>
</dbReference>
<dbReference type="AlphaFoldDB" id="A0A4P9YFZ2"/>
<proteinExistence type="predicted"/>
<evidence type="ECO:0000313" key="1">
    <source>
        <dbReference type="EMBL" id="RKP18407.1"/>
    </source>
</evidence>
<protein>
    <submittedName>
        <fullName evidence="1">Uncharacterized protein</fullName>
    </submittedName>
</protein>
<reference evidence="2" key="1">
    <citation type="journal article" date="2018" name="Nat. Microbiol.">
        <title>Leveraging single-cell genomics to expand the fungal tree of life.</title>
        <authorList>
            <person name="Ahrendt S.R."/>
            <person name="Quandt C.A."/>
            <person name="Ciobanu D."/>
            <person name="Clum A."/>
            <person name="Salamov A."/>
            <person name="Andreopoulos B."/>
            <person name="Cheng J.F."/>
            <person name="Woyke T."/>
            <person name="Pelin A."/>
            <person name="Henrissat B."/>
            <person name="Reynolds N.K."/>
            <person name="Benny G.L."/>
            <person name="Smith M.E."/>
            <person name="James T.Y."/>
            <person name="Grigoriev I.V."/>
        </authorList>
    </citation>
    <scope>NUCLEOTIDE SEQUENCE [LARGE SCALE GENOMIC DNA]</scope>
    <source>
        <strain evidence="2">CSF55</strain>
    </source>
</reference>
<name>A0A4P9YFZ2_ROZAC</name>